<feature type="chain" id="PRO_5043826143" evidence="4">
    <location>
        <begin position="28"/>
        <end position="1847"/>
    </location>
</feature>
<accession>A0A7R8WAZ0</accession>
<keyword evidence="1" id="KW-0175">Coiled coil</keyword>
<keyword evidence="3" id="KW-0472">Membrane</keyword>
<keyword evidence="4" id="KW-0732">Signal</keyword>
<evidence type="ECO:0000256" key="3">
    <source>
        <dbReference type="SAM" id="Phobius"/>
    </source>
</evidence>
<gene>
    <name evidence="5" type="ORF">CTOB1V02_LOCUS5545</name>
</gene>
<feature type="signal peptide" evidence="4">
    <location>
        <begin position="1"/>
        <end position="27"/>
    </location>
</feature>
<organism evidence="5">
    <name type="scientific">Cyprideis torosa</name>
    <dbReference type="NCBI Taxonomy" id="163714"/>
    <lineage>
        <taxon>Eukaryota</taxon>
        <taxon>Metazoa</taxon>
        <taxon>Ecdysozoa</taxon>
        <taxon>Arthropoda</taxon>
        <taxon>Crustacea</taxon>
        <taxon>Oligostraca</taxon>
        <taxon>Ostracoda</taxon>
        <taxon>Podocopa</taxon>
        <taxon>Podocopida</taxon>
        <taxon>Cytherocopina</taxon>
        <taxon>Cytheroidea</taxon>
        <taxon>Cytherideidae</taxon>
        <taxon>Cyprideis</taxon>
    </lineage>
</organism>
<feature type="compositionally biased region" description="Basic and acidic residues" evidence="2">
    <location>
        <begin position="1766"/>
        <end position="1778"/>
    </location>
</feature>
<feature type="transmembrane region" description="Helical" evidence="3">
    <location>
        <begin position="1699"/>
        <end position="1722"/>
    </location>
</feature>
<evidence type="ECO:0000256" key="1">
    <source>
        <dbReference type="SAM" id="Coils"/>
    </source>
</evidence>
<protein>
    <submittedName>
        <fullName evidence="5">Uncharacterized protein</fullName>
    </submittedName>
</protein>
<feature type="coiled-coil region" evidence="1">
    <location>
        <begin position="124"/>
        <end position="195"/>
    </location>
</feature>
<evidence type="ECO:0000256" key="4">
    <source>
        <dbReference type="SAM" id="SignalP"/>
    </source>
</evidence>
<evidence type="ECO:0000313" key="5">
    <source>
        <dbReference type="EMBL" id="CAD7227644.1"/>
    </source>
</evidence>
<reference evidence="5" key="1">
    <citation type="submission" date="2020-11" db="EMBL/GenBank/DDBJ databases">
        <authorList>
            <person name="Tran Van P."/>
        </authorList>
    </citation>
    <scope>NUCLEOTIDE SEQUENCE</scope>
</reference>
<dbReference type="EMBL" id="OB661208">
    <property type="protein sequence ID" value="CAD7227644.1"/>
    <property type="molecule type" value="Genomic_DNA"/>
</dbReference>
<keyword evidence="3" id="KW-0812">Transmembrane</keyword>
<feature type="coiled-coil region" evidence="1">
    <location>
        <begin position="45"/>
        <end position="72"/>
    </location>
</feature>
<feature type="compositionally biased region" description="Low complexity" evidence="2">
    <location>
        <begin position="1741"/>
        <end position="1754"/>
    </location>
</feature>
<feature type="coiled-coil region" evidence="1">
    <location>
        <begin position="803"/>
        <end position="830"/>
    </location>
</feature>
<keyword evidence="3" id="KW-1133">Transmembrane helix</keyword>
<feature type="compositionally biased region" description="Basic and acidic residues" evidence="2">
    <location>
        <begin position="1785"/>
        <end position="1801"/>
    </location>
</feature>
<feature type="coiled-coil region" evidence="1">
    <location>
        <begin position="980"/>
        <end position="1007"/>
    </location>
</feature>
<feature type="region of interest" description="Disordered" evidence="2">
    <location>
        <begin position="1728"/>
        <end position="1806"/>
    </location>
</feature>
<evidence type="ECO:0000256" key="2">
    <source>
        <dbReference type="SAM" id="MobiDB-lite"/>
    </source>
</evidence>
<proteinExistence type="predicted"/>
<sequence length="1847" mass="211476">MGNLFLPFPPCFVTVLLLLVALPGIQSMHNPLSENEEERMTQIINDELQNLIQAAETAVQDTQKLLSKLDDKTKKEAQNTMEELVTMISQMKSGIKEHKQVNHLENAEKMISLMDKLEKVHKSADKKNKRNEQVQHVMSDAEKDIQELDAQAEKKGKQVKTLVELKKEEKGTKTSEAIERELDQLEKETRALTDGLSLVHPAIGQFLVPMDIHYEQALSPWELSEARLQGIQEAKVIADVLHDIIEDAHLQMKKTADQMSEEELLEAEHIGKQLAQDVANVLDNTLSRSLTNLPDSTLEKQDTIEANQKLRRMFNDVLARFSLENPQEQRIHQPYEMKHHDYSDIVSHGLTQQAGQGSFLHDMMENQYTLEDELRERQIAENQKAAALMQEDLRTAFSGNLGEFDLEDDLHLSLTERMLRGSQQFSHERETDIQSLIHKEAEDFATAREMGRRLAEILSVKLDGILMEKDMMMDEGSVAQQASEKLKWLEPMLAKIQDPESRRQALEQYQEVQGRLLRLAQIPQETYESLARPRHNTFEHERKQYLQKLLHARNSGEMKSVENDLHDLIKEEIDNIYKDLAIQGQAVKILEETHRAKRELKELYQTHLNGNRKLEPLVGHLQSRLTEAVDPILNAASQGISNIVQELNEVVEHLVMLTGERHKELQEQQAKIEGILQKQGDTVNDKDALEGLKSILSKRQKTSQNIVQLISDIARSLKQLHEKDGSYPSSAIVNEKLIHVISEINNILRSMSRQFADQEMATFMKYLKSREHEANELSDEDTTSLNNRLTLFDNLFSLFKEHASEEEEDIKQLKEVSKNLKDVVTGIEKESSNKESTETENLYLAQQKLSEKAAFDLEDINRLSQLLGNSLVVLRSQFQNLATLDQLNKMNPVFSEAMRALTKIRQQVEKRAGVWQHWPAEEAAAVNQVKTDLESLHETMESELTGKGFNEIDEDQIMNLIERVAEKLRSTKKILEYLDDKKQKEMAKNARNKIENLREVVTVIRNAAMDAAKDRNGILDEAIVQSTEDSANRLLTLLDDREENIDTMSNAEILDMNDIRENILSRHVLDKLKNIQVNHGMNEWHELTSRLNLATNEMLALARMATTRSQLEATDKAEDYFAEILRRMLQLEDMTYGMKTILERNADVRGAGELKKKFERASNNIMKLKGLIMGKMHQLQERGLFNEHEATALEHTMTNLNQAHDFFTEELYRSLRDARYHERVDKIANKIADRIASAGKHLEMEEQWIAANAAIDRLIHDILYLTRVIQYQKQAMEQNLESKDAQSLSSYIQKISDSMKNLREAVNRKSVKLSRGDFLSSSEVTLLELARRSLEKISGIFDNEIRNGMSVKQRRKILKKNLADISRRIFRVHKGVKSDAQTSRFILQNALFRRDGTANLLRDIERSLQTIEDQVRTSRNSRGLKLKHLVQRSKADVELITEVEGENIGVQLTDEGKLKIIKSILNTILEDFQNVRRHNKDSLERQVLSKMSRVSELLTSVRMSTQDNANKLQGREDIEQDDMDSDIQDLISDVDEDYKLVLKSIKDRKEALDTRRQQMLQAISNRLRIASSEQARNLVKKYAAHKYLTSRLGIDSSDIKDDEKEIELGNEFVKSMKQLKQRGRNAEEYFAQLDAGSQDLVKKLIKSITKDKMRRLILRGLKSEKNMYEDKATNVEDDEILRSIMEERGSLREYLSPGLVGYAVGGTVVVILGITGVILLVISLRSSSSSSATPSRDIPYKKSSTSAKATSTTKPTAGGLSSWRQRGGEYKKLPKLEDETSSDPSQEKDVSTSSAENHEMNETGYFQTKRIPRITAGYDFLRRVRFETSDDSINGVDYQKLPNCDLD</sequence>
<name>A0A7R8WAZ0_9CRUS</name>